<dbReference type="GO" id="GO:0008270">
    <property type="term" value="F:zinc ion binding"/>
    <property type="evidence" value="ECO:0007669"/>
    <property type="project" value="UniProtKB-KW"/>
</dbReference>
<dbReference type="InterPro" id="IPR050952">
    <property type="entry name" value="TRIM-NHL_E3_ligases"/>
</dbReference>
<evidence type="ECO:0000313" key="4">
    <source>
        <dbReference type="Proteomes" id="UP000232412"/>
    </source>
</evidence>
<dbReference type="Pfam" id="PF01436">
    <property type="entry name" value="NHL"/>
    <property type="match status" value="7"/>
</dbReference>
<reference evidence="4" key="1">
    <citation type="submission" date="2016-12" db="EMBL/GenBank/DDBJ databases">
        <authorList>
            <person name="Herbold C."/>
        </authorList>
    </citation>
    <scope>NUCLEOTIDE SEQUENCE [LARGE SCALE GENOMIC DNA]</scope>
</reference>
<feature type="transmembrane region" description="Helical" evidence="2">
    <location>
        <begin position="577"/>
        <end position="596"/>
    </location>
</feature>
<protein>
    <submittedName>
        <fullName evidence="3">NHL repeat protein (Modular protein)</fullName>
    </submittedName>
</protein>
<dbReference type="AlphaFoldDB" id="A0A2H1EE73"/>
<dbReference type="InterPro" id="IPR011042">
    <property type="entry name" value="6-blade_b-propeller_TolB-like"/>
</dbReference>
<keyword evidence="4" id="KW-1185">Reference proteome</keyword>
<evidence type="ECO:0000313" key="3">
    <source>
        <dbReference type="EMBL" id="SHO42720.1"/>
    </source>
</evidence>
<dbReference type="RefSeq" id="WP_101008899.1">
    <property type="nucleotide sequence ID" value="NZ_FRFC01000001.1"/>
</dbReference>
<keyword evidence="2" id="KW-0472">Membrane</keyword>
<dbReference type="InterPro" id="IPR001258">
    <property type="entry name" value="NHL_repeat"/>
</dbReference>
<accession>A0A2H1EE73</accession>
<organism evidence="3 4">
    <name type="scientific">Nitrosotalea sinensis</name>
    <dbReference type="NCBI Taxonomy" id="1499975"/>
    <lineage>
        <taxon>Archaea</taxon>
        <taxon>Nitrososphaerota</taxon>
        <taxon>Nitrososphaeria</taxon>
        <taxon>Nitrosotaleales</taxon>
        <taxon>Nitrosotaleaceae</taxon>
        <taxon>Nitrosotalea</taxon>
    </lineage>
</organism>
<dbReference type="OrthoDB" id="12270at2157"/>
<dbReference type="Gene3D" id="2.40.10.500">
    <property type="match status" value="2"/>
</dbReference>
<evidence type="ECO:0000256" key="1">
    <source>
        <dbReference type="ARBA" id="ARBA00022737"/>
    </source>
</evidence>
<keyword evidence="1" id="KW-0677">Repeat</keyword>
<dbReference type="Gene3D" id="2.120.10.30">
    <property type="entry name" value="TolB, C-terminal domain"/>
    <property type="match status" value="5"/>
</dbReference>
<dbReference type="EMBL" id="FRFC01000001">
    <property type="protein sequence ID" value="SHO42720.1"/>
    <property type="molecule type" value="Genomic_DNA"/>
</dbReference>
<dbReference type="PANTHER" id="PTHR24104:SF25">
    <property type="entry name" value="PROTEIN LIN-41"/>
    <property type="match status" value="1"/>
</dbReference>
<keyword evidence="2" id="KW-0812">Transmembrane</keyword>
<name>A0A2H1EE73_9ARCH</name>
<sequence>MDNKPFVIEIDKKTRTRKDALIKNLDISARKFFVALLVLVLTASLFPLDTTAFASFSSGQLASHVLGQSSFTTNVNIVTAHGQQLPNNLAFDSSGNLWVTDTSNNRILKYPSSSLSTNGASATVELGQPSGTAFTSGTANNGGISASSLDSPQGIAFSSGNLWVADNTNNRVLMYPSSSLSTNGASATVELGQPSGTAFTSNTSNNGGVFVNSLYAPNGLAFDSSGNLWVADAGNNRILKYPSSSLSTNGASATVELGQPSGTAFTSGTANNGGISASSLDSPSCLAFDSSGNLWVADADNNRILKYPSSSLSTNGASATVELGQPSGTAFTSNTGNNGGLSASTLSFPNCLAFDSSGNLWVTDTANRRVLMYPSSSLSTNGASATVELGQPSGTAFTSNTANNGGLSASSLSYPEGIAFSSGNLWVADGGNNRVLMYPSSSLSTNGASATVELGQPSGTAFTSGTANNGGISASSLDFPQGIVFDSSSNIWVADGGNHRVVEYLAPFVNGESASLVLGQSDFTTHTASVSQSGLHLVVPSFVGLAFDSSGNFWIADEGNSRVLQYLLSISPTVPEFPAGGMMLLLGVSAIGYLAVRYRIIRPSNLRIKI</sequence>
<dbReference type="PANTHER" id="PTHR24104">
    <property type="entry name" value="E3 UBIQUITIN-PROTEIN LIGASE NHLRC1-RELATED"/>
    <property type="match status" value="1"/>
</dbReference>
<dbReference type="SUPFAM" id="SSF101898">
    <property type="entry name" value="NHL repeat"/>
    <property type="match status" value="1"/>
</dbReference>
<evidence type="ECO:0000256" key="2">
    <source>
        <dbReference type="SAM" id="Phobius"/>
    </source>
</evidence>
<proteinExistence type="predicted"/>
<gene>
    <name evidence="3" type="ORF">NSIN_10144</name>
</gene>
<dbReference type="PROSITE" id="PS51125">
    <property type="entry name" value="NHL"/>
    <property type="match status" value="4"/>
</dbReference>
<keyword evidence="2" id="KW-1133">Transmembrane helix</keyword>
<dbReference type="Proteomes" id="UP000232412">
    <property type="component" value="Unassembled WGS sequence"/>
</dbReference>